<proteinExistence type="predicted"/>
<evidence type="ECO:0000313" key="2">
    <source>
        <dbReference type="EMBL" id="ARW58859.1"/>
    </source>
</evidence>
<organism evidence="2 3">
    <name type="scientific">Erwinia phage vB_EamM_Y3</name>
    <dbReference type="NCBI Taxonomy" id="1983553"/>
    <lineage>
        <taxon>Viruses</taxon>
        <taxon>Duplodnaviria</taxon>
        <taxon>Heunggongvirae</taxon>
        <taxon>Uroviricota</taxon>
        <taxon>Caudoviricetes</taxon>
        <taxon>Sasquatchvirus</taxon>
        <taxon>Sasquatchvirus Y3</taxon>
    </lineage>
</organism>
<reference evidence="2 3" key="1">
    <citation type="submission" date="2017-04" db="EMBL/GenBank/DDBJ databases">
        <authorList>
            <person name="Afonso C.L."/>
            <person name="Miller P.J."/>
            <person name="Scott M.A."/>
            <person name="Spackman E."/>
            <person name="Goraichik I."/>
            <person name="Dimitrov K.M."/>
            <person name="Suarez D.L."/>
            <person name="Swayne D.E."/>
        </authorList>
    </citation>
    <scope>NUCLEOTIDE SEQUENCE [LARGE SCALE GENOMIC DNA]</scope>
</reference>
<evidence type="ECO:0000313" key="3">
    <source>
        <dbReference type="Proteomes" id="UP000240568"/>
    </source>
</evidence>
<keyword evidence="3" id="KW-1185">Reference proteome</keyword>
<sequence length="538" mass="62261">MNMKKRIVSGQGPVLITSPVYQEKEVVIWVRDNVIFACPYEGPPSGEHEFRTQLNLFFWHILQCSLYPARKDKKKKFGRVWVPFPKELGQDKLPMVFGYRRGGDSVAVGKYAVSKRGTFERSLDWLKVNVLETKPYDKAKGRCREFRMRQEILDGMYGHFKPHTSDDILHRIRFYSPLKIPREDYGITVWSQIQKNSKRPFTKPSHDLSTLDRNRDRGNGKTLTGRALYRAVLEKQLPNEVNIEPILAYLEDRSLIANRKAKKQYLQVKTLLDTIVGGPVQIVSESPLVIRYWAKYRLSKLGGRLFEEGGGFQNLPSSLKQKCYTVGTNWDMKSSQFNVLRKEFEFNGIDLGFFNEFQSVEDVARVFQIDKPIAKVLLYSTIFSAGQLETGPYSNAYKEYAKILPKREVRNKIVDWNTRVTLLYYGINELLDVYQQKFRKNAKANRQEYGVLTCATGSRYDPEPDEKRKKISRRVLNHMLAGWESKFLFDAILNCPNVKGFYSLEHDGALMLVDGDVVNSSDALFVAKRFSEKEIFPE</sequence>
<feature type="region of interest" description="Disordered" evidence="1">
    <location>
        <begin position="198"/>
        <end position="219"/>
    </location>
</feature>
<accession>A0A2H4IBE5</accession>
<dbReference type="Proteomes" id="UP000240568">
    <property type="component" value="Segment"/>
</dbReference>
<gene>
    <name evidence="2" type="ORF">Y3_219</name>
</gene>
<evidence type="ECO:0000256" key="1">
    <source>
        <dbReference type="SAM" id="MobiDB-lite"/>
    </source>
</evidence>
<feature type="compositionally biased region" description="Basic and acidic residues" evidence="1">
    <location>
        <begin position="204"/>
        <end position="219"/>
    </location>
</feature>
<protein>
    <submittedName>
        <fullName evidence="2">Uncharacterized protein</fullName>
    </submittedName>
</protein>
<name>A0A2H4IBE5_9CAUD</name>
<dbReference type="EMBL" id="KY984068">
    <property type="protein sequence ID" value="ARW58859.1"/>
    <property type="molecule type" value="Genomic_DNA"/>
</dbReference>